<organism evidence="4 5">
    <name type="scientific">Roseovarius ramblicola</name>
    <dbReference type="NCBI Taxonomy" id="2022336"/>
    <lineage>
        <taxon>Bacteria</taxon>
        <taxon>Pseudomonadati</taxon>
        <taxon>Pseudomonadota</taxon>
        <taxon>Alphaproteobacteria</taxon>
        <taxon>Rhodobacterales</taxon>
        <taxon>Roseobacteraceae</taxon>
        <taxon>Roseovarius</taxon>
    </lineage>
</organism>
<dbReference type="InterPro" id="IPR001789">
    <property type="entry name" value="Sig_transdc_resp-reg_receiver"/>
</dbReference>
<feature type="domain" description="Response regulatory" evidence="3">
    <location>
        <begin position="23"/>
        <end position="136"/>
    </location>
</feature>
<keyword evidence="5" id="KW-1185">Reference proteome</keyword>
<reference evidence="4 5" key="1">
    <citation type="submission" date="2024-09" db="EMBL/GenBank/DDBJ databases">
        <authorList>
            <person name="Sun Q."/>
            <person name="Mori K."/>
        </authorList>
    </citation>
    <scope>NUCLEOTIDE SEQUENCE [LARGE SCALE GENOMIC DNA]</scope>
    <source>
        <strain evidence="4 5">CECT 9424</strain>
    </source>
</reference>
<dbReference type="Pfam" id="PF00072">
    <property type="entry name" value="Response_reg"/>
    <property type="match status" value="1"/>
</dbReference>
<dbReference type="PANTHER" id="PTHR44591">
    <property type="entry name" value="STRESS RESPONSE REGULATOR PROTEIN 1"/>
    <property type="match status" value="1"/>
</dbReference>
<evidence type="ECO:0000256" key="2">
    <source>
        <dbReference type="PROSITE-ProRule" id="PRU00169"/>
    </source>
</evidence>
<dbReference type="InterPro" id="IPR050595">
    <property type="entry name" value="Bact_response_regulator"/>
</dbReference>
<evidence type="ECO:0000256" key="1">
    <source>
        <dbReference type="ARBA" id="ARBA00022553"/>
    </source>
</evidence>
<dbReference type="EMBL" id="JBHMEC010000030">
    <property type="protein sequence ID" value="MFB9151413.1"/>
    <property type="molecule type" value="Genomic_DNA"/>
</dbReference>
<accession>A0ABV5I401</accession>
<gene>
    <name evidence="4" type="ORF">ACFFU4_16800</name>
</gene>
<name>A0ABV5I401_9RHOB</name>
<dbReference type="CDD" id="cd00156">
    <property type="entry name" value="REC"/>
    <property type="match status" value="1"/>
</dbReference>
<comment type="caution">
    <text evidence="4">The sequence shown here is derived from an EMBL/GenBank/DDBJ whole genome shotgun (WGS) entry which is preliminary data.</text>
</comment>
<keyword evidence="1 2" id="KW-0597">Phosphoprotein</keyword>
<proteinExistence type="predicted"/>
<evidence type="ECO:0000259" key="3">
    <source>
        <dbReference type="PROSITE" id="PS50110"/>
    </source>
</evidence>
<dbReference type="SMART" id="SM00448">
    <property type="entry name" value="REC"/>
    <property type="match status" value="1"/>
</dbReference>
<dbReference type="Gene3D" id="3.40.50.2300">
    <property type="match status" value="1"/>
</dbReference>
<dbReference type="Proteomes" id="UP001589670">
    <property type="component" value="Unassembled WGS sequence"/>
</dbReference>
<sequence>MRDHDSLAPRPARRTARPLLGLTILVVEDSRFASEALRLMCLRSGARIRRADSLGAAWRHLQVYRPSAIIIDAGLPDGSGLDLVAALARAQPRIGTILAMSGTVGMDEAARAAGADGFLAKPLDRLDLFQAEMLRHLPPDQGVPGLRPLPADDVAPDPLAYRDDLDHMRDLLGTDPDDAVLSYAAQFLSGVARDAGDGALAHAARGLGGPGAAACLDHVMRLIDRRLARRAAL</sequence>
<evidence type="ECO:0000313" key="4">
    <source>
        <dbReference type="EMBL" id="MFB9151413.1"/>
    </source>
</evidence>
<dbReference type="PANTHER" id="PTHR44591:SF3">
    <property type="entry name" value="RESPONSE REGULATORY DOMAIN-CONTAINING PROTEIN"/>
    <property type="match status" value="1"/>
</dbReference>
<dbReference type="PROSITE" id="PS50110">
    <property type="entry name" value="RESPONSE_REGULATORY"/>
    <property type="match status" value="1"/>
</dbReference>
<dbReference type="SUPFAM" id="SSF52172">
    <property type="entry name" value="CheY-like"/>
    <property type="match status" value="1"/>
</dbReference>
<protein>
    <submittedName>
        <fullName evidence="4">Response regulator</fullName>
    </submittedName>
</protein>
<dbReference type="RefSeq" id="WP_377071009.1">
    <property type="nucleotide sequence ID" value="NZ_JBHMEC010000030.1"/>
</dbReference>
<evidence type="ECO:0000313" key="5">
    <source>
        <dbReference type="Proteomes" id="UP001589670"/>
    </source>
</evidence>
<dbReference type="InterPro" id="IPR011006">
    <property type="entry name" value="CheY-like_superfamily"/>
</dbReference>
<feature type="modified residue" description="4-aspartylphosphate" evidence="2">
    <location>
        <position position="72"/>
    </location>
</feature>